<dbReference type="Proteomes" id="UP000625711">
    <property type="component" value="Unassembled WGS sequence"/>
</dbReference>
<protein>
    <recommendedName>
        <fullName evidence="3">Farnesoic acid o-methyltransferase-like protein</fullName>
    </recommendedName>
</protein>
<gene>
    <name evidence="1" type="ORF">GWI33_003117</name>
</gene>
<name>A0A834MH93_RHYFE</name>
<keyword evidence="2" id="KW-1185">Reference proteome</keyword>
<dbReference type="PANTHER" id="PTHR31649">
    <property type="entry name" value="AGAP009604-PA"/>
    <property type="match status" value="1"/>
</dbReference>
<sequence length="145" mass="15587">MTEYLWVTCTPDWVVPSTALRGGTDMDGAPIFVGRALHEGGWIPAKVIPDKSVAYVSYGGAEHAKQECQVLCEQHFEWVPSSDGNVPPDAVSSGTSGGEILYIGRVYHSDSVTVGKVQPSHGVCYIPFDGNEVASTNYEVLVLKT</sequence>
<dbReference type="OrthoDB" id="1925699at2759"/>
<proteinExistence type="predicted"/>
<dbReference type="Pfam" id="PF11901">
    <property type="entry name" value="DM9"/>
    <property type="match status" value="1"/>
</dbReference>
<reference evidence="1" key="1">
    <citation type="submission" date="2020-08" db="EMBL/GenBank/DDBJ databases">
        <title>Genome sequencing and assembly of the red palm weevil Rhynchophorus ferrugineus.</title>
        <authorList>
            <person name="Dias G.B."/>
            <person name="Bergman C.M."/>
            <person name="Manee M."/>
        </authorList>
    </citation>
    <scope>NUCLEOTIDE SEQUENCE</scope>
    <source>
        <strain evidence="1">AA-2017</strain>
        <tissue evidence="1">Whole larva</tissue>
    </source>
</reference>
<evidence type="ECO:0008006" key="3">
    <source>
        <dbReference type="Google" id="ProtNLM"/>
    </source>
</evidence>
<dbReference type="SMART" id="SM00696">
    <property type="entry name" value="DM9"/>
    <property type="match status" value="2"/>
</dbReference>
<evidence type="ECO:0000313" key="2">
    <source>
        <dbReference type="Proteomes" id="UP000625711"/>
    </source>
</evidence>
<organism evidence="1 2">
    <name type="scientific">Rhynchophorus ferrugineus</name>
    <name type="common">Red palm weevil</name>
    <name type="synonym">Curculio ferrugineus</name>
    <dbReference type="NCBI Taxonomy" id="354439"/>
    <lineage>
        <taxon>Eukaryota</taxon>
        <taxon>Metazoa</taxon>
        <taxon>Ecdysozoa</taxon>
        <taxon>Arthropoda</taxon>
        <taxon>Hexapoda</taxon>
        <taxon>Insecta</taxon>
        <taxon>Pterygota</taxon>
        <taxon>Neoptera</taxon>
        <taxon>Endopterygota</taxon>
        <taxon>Coleoptera</taxon>
        <taxon>Polyphaga</taxon>
        <taxon>Cucujiformia</taxon>
        <taxon>Curculionidae</taxon>
        <taxon>Dryophthorinae</taxon>
        <taxon>Rhynchophorus</taxon>
    </lineage>
</organism>
<dbReference type="AlphaFoldDB" id="A0A834MH93"/>
<dbReference type="EMBL" id="JAACXV010000186">
    <property type="protein sequence ID" value="KAF7282151.1"/>
    <property type="molecule type" value="Genomic_DNA"/>
</dbReference>
<dbReference type="InterPro" id="IPR006616">
    <property type="entry name" value="DM9_repeat"/>
</dbReference>
<dbReference type="PANTHER" id="PTHR31649:SF10">
    <property type="entry name" value="IP19903P-RELATED"/>
    <property type="match status" value="1"/>
</dbReference>
<evidence type="ECO:0000313" key="1">
    <source>
        <dbReference type="EMBL" id="KAF7282151.1"/>
    </source>
</evidence>
<comment type="caution">
    <text evidence="1">The sequence shown here is derived from an EMBL/GenBank/DDBJ whole genome shotgun (WGS) entry which is preliminary data.</text>
</comment>
<accession>A0A834MH93</accession>